<evidence type="ECO:0000313" key="2">
    <source>
        <dbReference type="EMBL" id="GFC99692.1"/>
    </source>
</evidence>
<comment type="caution">
    <text evidence="2">The sequence shown here is derived from an EMBL/GenBank/DDBJ whole genome shotgun (WGS) entry which is preliminary data.</text>
</comment>
<dbReference type="AlphaFoldDB" id="A0A699SQK7"/>
<feature type="compositionally biased region" description="Basic and acidic residues" evidence="1">
    <location>
        <begin position="1"/>
        <end position="11"/>
    </location>
</feature>
<name>A0A699SQK7_TANCI</name>
<feature type="compositionally biased region" description="Polar residues" evidence="1">
    <location>
        <begin position="26"/>
        <end position="37"/>
    </location>
</feature>
<accession>A0A699SQK7</accession>
<dbReference type="EMBL" id="BKCJ011180130">
    <property type="protein sequence ID" value="GFC99692.1"/>
    <property type="molecule type" value="Genomic_DNA"/>
</dbReference>
<proteinExistence type="predicted"/>
<sequence length="110" mass="12588">MKELTRITHDEQEQEYSESPSPVPQTTSIMNTTSSKNPLEAAEDTIEELLRDESKLLADSQMELLAAHPERDGMKKEVDHINMLLKESVSNIRPRWSQTQLLSQKVKVNL</sequence>
<reference evidence="2" key="1">
    <citation type="journal article" date="2019" name="Sci. Rep.">
        <title>Draft genome of Tanacetum cinerariifolium, the natural source of mosquito coil.</title>
        <authorList>
            <person name="Yamashiro T."/>
            <person name="Shiraishi A."/>
            <person name="Satake H."/>
            <person name="Nakayama K."/>
        </authorList>
    </citation>
    <scope>NUCLEOTIDE SEQUENCE</scope>
</reference>
<feature type="region of interest" description="Disordered" evidence="1">
    <location>
        <begin position="1"/>
        <end position="38"/>
    </location>
</feature>
<gene>
    <name evidence="2" type="ORF">Tci_871662</name>
</gene>
<organism evidence="2">
    <name type="scientific">Tanacetum cinerariifolium</name>
    <name type="common">Dalmatian daisy</name>
    <name type="synonym">Chrysanthemum cinerariifolium</name>
    <dbReference type="NCBI Taxonomy" id="118510"/>
    <lineage>
        <taxon>Eukaryota</taxon>
        <taxon>Viridiplantae</taxon>
        <taxon>Streptophyta</taxon>
        <taxon>Embryophyta</taxon>
        <taxon>Tracheophyta</taxon>
        <taxon>Spermatophyta</taxon>
        <taxon>Magnoliopsida</taxon>
        <taxon>eudicotyledons</taxon>
        <taxon>Gunneridae</taxon>
        <taxon>Pentapetalae</taxon>
        <taxon>asterids</taxon>
        <taxon>campanulids</taxon>
        <taxon>Asterales</taxon>
        <taxon>Asteraceae</taxon>
        <taxon>Asteroideae</taxon>
        <taxon>Anthemideae</taxon>
        <taxon>Anthemidinae</taxon>
        <taxon>Tanacetum</taxon>
    </lineage>
</organism>
<evidence type="ECO:0000256" key="1">
    <source>
        <dbReference type="SAM" id="MobiDB-lite"/>
    </source>
</evidence>
<protein>
    <submittedName>
        <fullName evidence="2">Uncharacterized protein</fullName>
    </submittedName>
</protein>